<dbReference type="SUPFAM" id="SSF74650">
    <property type="entry name" value="Galactose mutarotase-like"/>
    <property type="match status" value="1"/>
</dbReference>
<dbReference type="GO" id="GO:0030246">
    <property type="term" value="F:carbohydrate binding"/>
    <property type="evidence" value="ECO:0007669"/>
    <property type="project" value="InterPro"/>
</dbReference>
<dbReference type="GO" id="GO:0003824">
    <property type="term" value="F:catalytic activity"/>
    <property type="evidence" value="ECO:0007669"/>
    <property type="project" value="InterPro"/>
</dbReference>
<dbReference type="Gene3D" id="2.70.98.10">
    <property type="match status" value="1"/>
</dbReference>
<evidence type="ECO:0000313" key="1">
    <source>
        <dbReference type="EMBL" id="QIA65051.1"/>
    </source>
</evidence>
<dbReference type="AlphaFoldDB" id="A0A7Z2T6B3"/>
<dbReference type="GO" id="GO:0005975">
    <property type="term" value="P:carbohydrate metabolic process"/>
    <property type="evidence" value="ECO:0007669"/>
    <property type="project" value="InterPro"/>
</dbReference>
<dbReference type="EMBL" id="CP047476">
    <property type="protein sequence ID" value="QIA65051.1"/>
    <property type="molecule type" value="Genomic_DNA"/>
</dbReference>
<dbReference type="RefSeq" id="WP_164649950.1">
    <property type="nucleotide sequence ID" value="NZ_CP047476.1"/>
</dbReference>
<evidence type="ECO:0008006" key="3">
    <source>
        <dbReference type="Google" id="ProtNLM"/>
    </source>
</evidence>
<name>A0A7Z2T6B3_9VIBR</name>
<evidence type="ECO:0000313" key="2">
    <source>
        <dbReference type="Proteomes" id="UP000464262"/>
    </source>
</evidence>
<dbReference type="Proteomes" id="UP000464262">
    <property type="component" value="Chromosome 2"/>
</dbReference>
<organism evidence="1 2">
    <name type="scientific">Vibrio astriarenae</name>
    <dbReference type="NCBI Taxonomy" id="1481923"/>
    <lineage>
        <taxon>Bacteria</taxon>
        <taxon>Pseudomonadati</taxon>
        <taxon>Pseudomonadota</taxon>
        <taxon>Gammaproteobacteria</taxon>
        <taxon>Vibrionales</taxon>
        <taxon>Vibrionaceae</taxon>
        <taxon>Vibrio</taxon>
    </lineage>
</organism>
<proteinExistence type="predicted"/>
<dbReference type="InterPro" id="IPR011013">
    <property type="entry name" value="Gal_mutarotase_sf_dom"/>
</dbReference>
<gene>
    <name evidence="1" type="ORF">GT360_15930</name>
</gene>
<keyword evidence="2" id="KW-1185">Reference proteome</keyword>
<dbReference type="KEGG" id="vas:GT360_15930"/>
<accession>A0A7Z2T6B3</accession>
<protein>
    <recommendedName>
        <fullName evidence="3">DUF4432 family protein</fullName>
    </recommendedName>
</protein>
<reference evidence="1 2" key="1">
    <citation type="submission" date="2020-01" db="EMBL/GenBank/DDBJ databases">
        <title>Whole genome and functional gene identification of agarase of Vibrio HN897.</title>
        <authorList>
            <person name="Liu Y."/>
            <person name="Zhao Z."/>
        </authorList>
    </citation>
    <scope>NUCLEOTIDE SEQUENCE [LARGE SCALE GENOMIC DNA]</scope>
    <source>
        <strain evidence="1 2">HN897</strain>
    </source>
</reference>
<sequence>MTDISFGKYKGLDSVILSTPYLRAEWLPEYGSKLCSLKIFSGHDEIELLYQSQQQTLALPPYNANFCDFDMSGFDECFPTIASCTMPGTGLQVPDHGEVWALPWHSEILDDGQIMFSVHSHRFKYTLSKSITLEGNQLQCRYQLSLDKDAAPLPYMWTPHALFAATPQTRLIVPSHMHSVTNVCNPSPILGPFGEQHNWPKATTHQGVHDLAQLNPPQSGLCDKFYFDQHLQQGDEFGFENDSVRVMMSVDHEIVPWLSIWKNQGGFHGHYNFALEPCTAGFDSIAEAASKKQCQVIKPGEDHKWHLNIKVSAARAQCP</sequence>
<dbReference type="InterPro" id="IPR014718">
    <property type="entry name" value="GH-type_carb-bd"/>
</dbReference>